<dbReference type="SMR" id="A0A067G635"/>
<dbReference type="InterPro" id="IPR014719">
    <property type="entry name" value="Ribosomal_bL12_C/ClpS-like"/>
</dbReference>
<dbReference type="GO" id="GO:0005737">
    <property type="term" value="C:cytoplasm"/>
    <property type="evidence" value="ECO:0007669"/>
    <property type="project" value="UniProtKB-ARBA"/>
</dbReference>
<dbReference type="PANTHER" id="PTHR45987:SF4">
    <property type="entry name" value="LARGE RIBOSOMAL SUBUNIT PROTEIN BL12M"/>
    <property type="match status" value="1"/>
</dbReference>
<evidence type="ECO:0000256" key="1">
    <source>
        <dbReference type="ARBA" id="ARBA00007197"/>
    </source>
</evidence>
<keyword evidence="7" id="KW-1185">Reference proteome</keyword>
<feature type="domain" description="Large ribosomal subunit protein bL12 oligomerization" evidence="5">
    <location>
        <begin position="50"/>
        <end position="89"/>
    </location>
</feature>
<dbReference type="FunFam" id="3.30.1390.10:FF:000001">
    <property type="entry name" value="50S ribosomal protein L7/L12"/>
    <property type="match status" value="1"/>
</dbReference>
<dbReference type="GO" id="GO:0003735">
    <property type="term" value="F:structural constituent of ribosome"/>
    <property type="evidence" value="ECO:0000318"/>
    <property type="project" value="GO_Central"/>
</dbReference>
<dbReference type="InterPro" id="IPR013823">
    <property type="entry name" value="Ribosomal_bL12_C"/>
</dbReference>
<proteinExistence type="inferred from homology"/>
<dbReference type="OrthoDB" id="250175at2759"/>
<comment type="similarity">
    <text evidence="1">Belongs to the bacterial ribosomal protein bL12 family.</text>
</comment>
<dbReference type="GO" id="GO:1990904">
    <property type="term" value="C:ribonucleoprotein complex"/>
    <property type="evidence" value="ECO:0007669"/>
    <property type="project" value="UniProtKB-KW"/>
</dbReference>
<evidence type="ECO:0000259" key="5">
    <source>
        <dbReference type="Pfam" id="PF16320"/>
    </source>
</evidence>
<dbReference type="GO" id="GO:0006412">
    <property type="term" value="P:translation"/>
    <property type="evidence" value="ECO:0000318"/>
    <property type="project" value="GO_Central"/>
</dbReference>
<dbReference type="CDD" id="cd00387">
    <property type="entry name" value="Ribosomal_L7_L12"/>
    <property type="match status" value="1"/>
</dbReference>
<keyword evidence="3" id="KW-0687">Ribonucleoprotein</keyword>
<dbReference type="InterPro" id="IPR008932">
    <property type="entry name" value="Ribosomal_bL12_oligo"/>
</dbReference>
<dbReference type="Pfam" id="PF00542">
    <property type="entry name" value="Ribosomal_L12"/>
    <property type="match status" value="1"/>
</dbReference>
<dbReference type="InterPro" id="IPR036235">
    <property type="entry name" value="Ribosomal_bL12_oligo_N_sf"/>
</dbReference>
<dbReference type="eggNOG" id="KOG1715">
    <property type="taxonomic scope" value="Eukaryota"/>
</dbReference>
<dbReference type="STRING" id="2711.A0A067G635"/>
<dbReference type="InterPro" id="IPR000206">
    <property type="entry name" value="Ribosomal_bL12"/>
</dbReference>
<reference evidence="6 7" key="1">
    <citation type="submission" date="2014-04" db="EMBL/GenBank/DDBJ databases">
        <authorList>
            <consortium name="International Citrus Genome Consortium"/>
            <person name="Gmitter F."/>
            <person name="Chen C."/>
            <person name="Farmerie W."/>
            <person name="Harkins T."/>
            <person name="Desany B."/>
            <person name="Mohiuddin M."/>
            <person name="Kodira C."/>
            <person name="Borodovsky M."/>
            <person name="Lomsadze A."/>
            <person name="Burns P."/>
            <person name="Jenkins J."/>
            <person name="Prochnik S."/>
            <person name="Shu S."/>
            <person name="Chapman J."/>
            <person name="Pitluck S."/>
            <person name="Schmutz J."/>
            <person name="Rokhsar D."/>
        </authorList>
    </citation>
    <scope>NUCLEOTIDE SEQUENCE</scope>
</reference>
<dbReference type="SUPFAM" id="SSF48300">
    <property type="entry name" value="Ribosomal protein L7/12, oligomerisation (N-terminal) domain"/>
    <property type="match status" value="1"/>
</dbReference>
<dbReference type="Proteomes" id="UP000027120">
    <property type="component" value="Unassembled WGS sequence"/>
</dbReference>
<gene>
    <name evidence="6" type="ORF">CISIN_1g037146mg</name>
</gene>
<dbReference type="GO" id="GO:0005840">
    <property type="term" value="C:ribosome"/>
    <property type="evidence" value="ECO:0007669"/>
    <property type="project" value="UniProtKB-KW"/>
</dbReference>
<dbReference type="Pfam" id="PF16320">
    <property type="entry name" value="Ribosomal_L12_N"/>
    <property type="match status" value="1"/>
</dbReference>
<dbReference type="PANTHER" id="PTHR45987">
    <property type="entry name" value="39S RIBOSOMAL PROTEIN L12"/>
    <property type="match status" value="1"/>
</dbReference>
<keyword evidence="2" id="KW-0689">Ribosomal protein</keyword>
<sequence length="185" mass="20222">MRHLRFITLHVSRNFKSSLQNPRSATNSHLLNRISARDYCTPSQEPSEKVASIVDEISCLSLVEVMDLADVVRNKLGIKEMPNMCVMMPGMGFSVKGATARGGTGTGKAEEKVEKTVFDLKLAGYGAEAKLKVIKEVRGFTGLGLKESKELVEKVPTLLKRGVTKDEADKIVAKLKEVGAQVSME</sequence>
<evidence type="ECO:0000259" key="4">
    <source>
        <dbReference type="Pfam" id="PF00542"/>
    </source>
</evidence>
<dbReference type="GO" id="GO:0003729">
    <property type="term" value="F:mRNA binding"/>
    <property type="evidence" value="ECO:0000318"/>
    <property type="project" value="GO_Central"/>
</dbReference>
<evidence type="ECO:0000313" key="6">
    <source>
        <dbReference type="EMBL" id="KDO71032.1"/>
    </source>
</evidence>
<dbReference type="Gene3D" id="1.20.5.710">
    <property type="entry name" value="Single helix bin"/>
    <property type="match status" value="1"/>
</dbReference>
<dbReference type="AlphaFoldDB" id="A0A067G635"/>
<evidence type="ECO:0000313" key="7">
    <source>
        <dbReference type="Proteomes" id="UP000027120"/>
    </source>
</evidence>
<dbReference type="HAMAP" id="MF_00368">
    <property type="entry name" value="Ribosomal_bL12"/>
    <property type="match status" value="1"/>
</dbReference>
<evidence type="ECO:0000256" key="2">
    <source>
        <dbReference type="ARBA" id="ARBA00022980"/>
    </source>
</evidence>
<protein>
    <recommendedName>
        <fullName evidence="8">Ribosomal protein L7/L12 C-terminal domain-containing protein</fullName>
    </recommendedName>
</protein>
<name>A0A067G635_CITSI</name>
<dbReference type="SUPFAM" id="SSF54736">
    <property type="entry name" value="ClpS-like"/>
    <property type="match status" value="1"/>
</dbReference>
<dbReference type="PaxDb" id="2711-XP_006466862.1"/>
<organism evidence="6 7">
    <name type="scientific">Citrus sinensis</name>
    <name type="common">Sweet orange</name>
    <name type="synonym">Citrus aurantium var. sinensis</name>
    <dbReference type="NCBI Taxonomy" id="2711"/>
    <lineage>
        <taxon>Eukaryota</taxon>
        <taxon>Viridiplantae</taxon>
        <taxon>Streptophyta</taxon>
        <taxon>Embryophyta</taxon>
        <taxon>Tracheophyta</taxon>
        <taxon>Spermatophyta</taxon>
        <taxon>Magnoliopsida</taxon>
        <taxon>eudicotyledons</taxon>
        <taxon>Gunneridae</taxon>
        <taxon>Pentapetalae</taxon>
        <taxon>rosids</taxon>
        <taxon>malvids</taxon>
        <taxon>Sapindales</taxon>
        <taxon>Rutaceae</taxon>
        <taxon>Aurantioideae</taxon>
        <taxon>Citrus</taxon>
    </lineage>
</organism>
<evidence type="ECO:0000256" key="3">
    <source>
        <dbReference type="ARBA" id="ARBA00023274"/>
    </source>
</evidence>
<accession>A0A067G635</accession>
<evidence type="ECO:0008006" key="8">
    <source>
        <dbReference type="Google" id="ProtNLM"/>
    </source>
</evidence>
<dbReference type="KEGG" id="cit:102620497"/>
<dbReference type="EMBL" id="KK784889">
    <property type="protein sequence ID" value="KDO71032.1"/>
    <property type="molecule type" value="Genomic_DNA"/>
</dbReference>
<feature type="domain" description="Large ribosomal subunit protein bL12 C-terminal" evidence="4">
    <location>
        <begin position="118"/>
        <end position="184"/>
    </location>
</feature>
<dbReference type="Gene3D" id="3.30.1390.10">
    <property type="match status" value="1"/>
</dbReference>